<name>F2JHH2_CELLD</name>
<dbReference type="NCBIfam" id="NF004685">
    <property type="entry name" value="PRK06029.1"/>
    <property type="match status" value="1"/>
</dbReference>
<sequence>MKRIVVGITGASGSIYAKRLIEELLRLDLEIHVIATATAEKVFAYELDLEFKSYMEKLRKQYHQLILEENDHLFAGIASGSYGFDAMIVMPCSMGTLGEIAYGLSKNLLVRAADVALKEKRPLILVPRETPLNAIHLENMLKLAKMDVSILPAMPGFYHKPKSLEEVIDFVVGKVLDHLGIHHQLFQKWTDH</sequence>
<dbReference type="PANTHER" id="PTHR43374:SF1">
    <property type="entry name" value="FLAVIN PRENYLTRANSFERASE PAD1, MITOCHONDRIAL"/>
    <property type="match status" value="1"/>
</dbReference>
<reference evidence="9 10" key="1">
    <citation type="journal article" date="2011" name="J. Bacteriol.">
        <title>Complete genome sequence of the cellulose-degrading bacterium Cellulosilyticum lentocellum.</title>
        <authorList>
            <consortium name="US DOE Joint Genome Institute"/>
            <person name="Miller D.A."/>
            <person name="Suen G."/>
            <person name="Bruce D."/>
            <person name="Copeland A."/>
            <person name="Cheng J.F."/>
            <person name="Detter C."/>
            <person name="Goodwin L.A."/>
            <person name="Han C.S."/>
            <person name="Hauser L.J."/>
            <person name="Land M.L."/>
            <person name="Lapidus A."/>
            <person name="Lucas S."/>
            <person name="Meincke L."/>
            <person name="Pitluck S."/>
            <person name="Tapia R."/>
            <person name="Teshima H."/>
            <person name="Woyke T."/>
            <person name="Fox B.G."/>
            <person name="Angert E.R."/>
            <person name="Currie C.R."/>
        </authorList>
    </citation>
    <scope>NUCLEOTIDE SEQUENCE [LARGE SCALE GENOMIC DNA]</scope>
    <source>
        <strain evidence="10">ATCC 49066 / DSM 5427 / NCIMB 11756 / RHM5</strain>
    </source>
</reference>
<evidence type="ECO:0000256" key="4">
    <source>
        <dbReference type="ARBA" id="ARBA00022679"/>
    </source>
</evidence>
<dbReference type="Proteomes" id="UP000008467">
    <property type="component" value="Chromosome"/>
</dbReference>
<evidence type="ECO:0000256" key="3">
    <source>
        <dbReference type="ARBA" id="ARBA00022643"/>
    </source>
</evidence>
<evidence type="ECO:0000313" key="10">
    <source>
        <dbReference type="Proteomes" id="UP000008467"/>
    </source>
</evidence>
<comment type="caution">
    <text evidence="7">Lacks conserved residue(s) required for the propagation of feature annotation.</text>
</comment>
<dbReference type="GO" id="GO:0016831">
    <property type="term" value="F:carboxy-lyase activity"/>
    <property type="evidence" value="ECO:0007669"/>
    <property type="project" value="TreeGrafter"/>
</dbReference>
<keyword evidence="9" id="KW-0456">Lyase</keyword>
<evidence type="ECO:0000256" key="7">
    <source>
        <dbReference type="HAMAP-Rule" id="MF_01984"/>
    </source>
</evidence>
<gene>
    <name evidence="7" type="primary">ubiX</name>
    <name evidence="9" type="ordered locus">Clole_2505</name>
</gene>
<keyword evidence="2 7" id="KW-0285">Flavoprotein</keyword>
<feature type="domain" description="Flavoprotein" evidence="8">
    <location>
        <begin position="2"/>
        <end position="179"/>
    </location>
</feature>
<evidence type="ECO:0000256" key="1">
    <source>
        <dbReference type="ARBA" id="ARBA00022602"/>
    </source>
</evidence>
<evidence type="ECO:0000256" key="5">
    <source>
        <dbReference type="ARBA" id="ARBA00050612"/>
    </source>
</evidence>
<dbReference type="HOGENOM" id="CLU_074522_0_1_9"/>
<dbReference type="EC" id="2.5.1.129" evidence="7"/>
<comment type="catalytic activity">
    <reaction evidence="5 7">
        <text>dimethylallyl phosphate + FMNH2 = prenylated FMNH2 + phosphate</text>
        <dbReference type="Rhea" id="RHEA:37743"/>
        <dbReference type="ChEBI" id="CHEBI:43474"/>
        <dbReference type="ChEBI" id="CHEBI:57618"/>
        <dbReference type="ChEBI" id="CHEBI:87467"/>
        <dbReference type="ChEBI" id="CHEBI:88052"/>
        <dbReference type="EC" id="2.5.1.129"/>
    </reaction>
</comment>
<comment type="function">
    <text evidence="7">Flavin prenyltransferase that catalyzes the synthesis of the prenylated FMN cofactor (prenyl-FMN) for 4-hydroxy-3-polyprenylbenzoic acid decarboxylase UbiD. The prenyltransferase is metal-independent and links a dimethylallyl moiety from dimethylallyl monophosphate (DMAP) to the flavin N5 and C6 atoms of FMN.</text>
</comment>
<dbReference type="NCBIfam" id="TIGR00421">
    <property type="entry name" value="ubiX_pad"/>
    <property type="match status" value="1"/>
</dbReference>
<feature type="binding site" evidence="7">
    <location>
        <begin position="10"/>
        <end position="12"/>
    </location>
    <ligand>
        <name>FMN</name>
        <dbReference type="ChEBI" id="CHEBI:58210"/>
    </ligand>
</feature>
<feature type="binding site" evidence="7">
    <location>
        <begin position="93"/>
        <end position="96"/>
    </location>
    <ligand>
        <name>FMN</name>
        <dbReference type="ChEBI" id="CHEBI:58210"/>
    </ligand>
</feature>
<dbReference type="EMBL" id="CP002582">
    <property type="protein sequence ID" value="ADZ84211.1"/>
    <property type="molecule type" value="Genomic_DNA"/>
</dbReference>
<proteinExistence type="inferred from homology"/>
<dbReference type="KEGG" id="cle:Clole_2505"/>
<evidence type="ECO:0000259" key="8">
    <source>
        <dbReference type="Pfam" id="PF02441"/>
    </source>
</evidence>
<accession>F2JHH2</accession>
<comment type="similarity">
    <text evidence="6 7">Belongs to the UbiX/PAD1 family.</text>
</comment>
<dbReference type="InterPro" id="IPR003382">
    <property type="entry name" value="Flavoprotein"/>
</dbReference>
<dbReference type="SUPFAM" id="SSF52507">
    <property type="entry name" value="Homo-oligomeric flavin-containing Cys decarboxylases, HFCD"/>
    <property type="match status" value="1"/>
</dbReference>
<dbReference type="InterPro" id="IPR036551">
    <property type="entry name" value="Flavin_trans-like"/>
</dbReference>
<feature type="binding site" evidence="7">
    <location>
        <position position="128"/>
    </location>
    <ligand>
        <name>FMN</name>
        <dbReference type="ChEBI" id="CHEBI:58210"/>
    </ligand>
</feature>
<feature type="binding site" evidence="7">
    <location>
        <position position="158"/>
    </location>
    <ligand>
        <name>dimethylallyl phosphate</name>
        <dbReference type="ChEBI" id="CHEBI:88052"/>
    </ligand>
</feature>
<evidence type="ECO:0000313" key="9">
    <source>
        <dbReference type="EMBL" id="ADZ84211.1"/>
    </source>
</evidence>
<evidence type="ECO:0000256" key="2">
    <source>
        <dbReference type="ARBA" id="ARBA00022630"/>
    </source>
</evidence>
<keyword evidence="3 7" id="KW-0288">FMN</keyword>
<dbReference type="Gene3D" id="3.40.50.1950">
    <property type="entry name" value="Flavin prenyltransferase-like"/>
    <property type="match status" value="1"/>
</dbReference>
<dbReference type="FunFam" id="3.40.50.1950:FF:000001">
    <property type="entry name" value="Flavin prenyltransferase UbiX"/>
    <property type="match status" value="1"/>
</dbReference>
<feature type="binding site" evidence="7">
    <location>
        <position position="36"/>
    </location>
    <ligand>
        <name>FMN</name>
        <dbReference type="ChEBI" id="CHEBI:58210"/>
    </ligand>
</feature>
<dbReference type="RefSeq" id="WP_013657504.1">
    <property type="nucleotide sequence ID" value="NC_015275.1"/>
</dbReference>
<dbReference type="STRING" id="642492.Clole_2505"/>
<dbReference type="HAMAP" id="MF_01984">
    <property type="entry name" value="ubiX_pad"/>
    <property type="match status" value="1"/>
</dbReference>
<keyword evidence="10" id="KW-1185">Reference proteome</keyword>
<protein>
    <recommendedName>
        <fullName evidence="7">Flavin prenyltransferase UbiX</fullName>
        <ecNumber evidence="7">2.5.1.129</ecNumber>
    </recommendedName>
</protein>
<dbReference type="InterPro" id="IPR004507">
    <property type="entry name" value="UbiX-like"/>
</dbReference>
<dbReference type="GO" id="GO:0106141">
    <property type="term" value="F:flavin prenyltransferase activity"/>
    <property type="evidence" value="ECO:0007669"/>
    <property type="project" value="UniProtKB-EC"/>
</dbReference>
<dbReference type="AlphaFoldDB" id="F2JHH2"/>
<feature type="binding site" evidence="7">
    <location>
        <position position="174"/>
    </location>
    <ligand>
        <name>dimethylallyl phosphate</name>
        <dbReference type="ChEBI" id="CHEBI:88052"/>
    </ligand>
</feature>
<dbReference type="Pfam" id="PF02441">
    <property type="entry name" value="Flavoprotein"/>
    <property type="match status" value="1"/>
</dbReference>
<dbReference type="PANTHER" id="PTHR43374">
    <property type="entry name" value="FLAVIN PRENYLTRANSFERASE"/>
    <property type="match status" value="1"/>
</dbReference>
<keyword evidence="4 7" id="KW-0808">Transferase</keyword>
<dbReference type="eggNOG" id="COG0163">
    <property type="taxonomic scope" value="Bacteria"/>
</dbReference>
<organism evidence="9 10">
    <name type="scientific">Cellulosilyticum lentocellum (strain ATCC 49066 / DSM 5427 / NCIMB 11756 / RHM5)</name>
    <name type="common">Clostridium lentocellum</name>
    <dbReference type="NCBI Taxonomy" id="642492"/>
    <lineage>
        <taxon>Bacteria</taxon>
        <taxon>Bacillati</taxon>
        <taxon>Bacillota</taxon>
        <taxon>Clostridia</taxon>
        <taxon>Lachnospirales</taxon>
        <taxon>Cellulosilyticaceae</taxon>
        <taxon>Cellulosilyticum</taxon>
    </lineage>
</organism>
<keyword evidence="1 7" id="KW-0637">Prenyltransferase</keyword>
<evidence type="ECO:0000256" key="6">
    <source>
        <dbReference type="ARBA" id="ARBA00060793"/>
    </source>
</evidence>